<reference evidence="1 2" key="1">
    <citation type="submission" date="2012-11" db="EMBL/GenBank/DDBJ databases">
        <title>Complete genome sequence of a novel phiKZ-like Vibrio phage.</title>
        <authorList>
            <person name="Luo Z."/>
            <person name="Yu Y."/>
        </authorList>
    </citation>
    <scope>NUCLEOTIDE SEQUENCE [LARGE SCALE GENOMIC DNA]</scope>
</reference>
<name>V9M0L0_9CAUD</name>
<dbReference type="EMBL" id="KC131130">
    <property type="protein sequence ID" value="AGB07183.1"/>
    <property type="molecule type" value="Genomic_DNA"/>
</dbReference>
<evidence type="ECO:0000313" key="1">
    <source>
        <dbReference type="EMBL" id="AGB07183.1"/>
    </source>
</evidence>
<organism evidence="1 2">
    <name type="scientific">Vibrio phage VP4B</name>
    <dbReference type="NCBI Taxonomy" id="1262540"/>
    <lineage>
        <taxon>Viruses</taxon>
        <taxon>Duplodnaviria</taxon>
        <taxon>Heunggongvirae</taxon>
        <taxon>Uroviricota</taxon>
        <taxon>Caudoviricetes</taxon>
        <taxon>Chimalliviridae</taxon>
        <taxon>Gorgonvirinae</taxon>
        <taxon>Tidunavirus</taxon>
        <taxon>Tidunavirus VP4B</taxon>
    </lineage>
</organism>
<dbReference type="Proteomes" id="UP000272155">
    <property type="component" value="Segment"/>
</dbReference>
<evidence type="ECO:0000313" key="2">
    <source>
        <dbReference type="Proteomes" id="UP000272155"/>
    </source>
</evidence>
<dbReference type="GeneID" id="40102945"/>
<dbReference type="KEGG" id="vg:40102945"/>
<protein>
    <submittedName>
        <fullName evidence="1">Uncharacterized protein</fullName>
    </submittedName>
</protein>
<keyword evidence="2" id="KW-1185">Reference proteome</keyword>
<proteinExistence type="predicted"/>
<dbReference type="RefSeq" id="YP_009626045.1">
    <property type="nucleotide sequence ID" value="NC_042136.1"/>
</dbReference>
<accession>V9M0L0</accession>
<sequence length="193" mass="22061">MITQLPIKCQTSSSHNTYSLGVSDVYDTIAGRLMWDNDKRNIPIPKIGAVASALMAYTVMSIADHTNFEYRRLPSDRHGYTPLYVFNKPKDSMDFVFAENYSEYDTRVLRDYYTADALEVIVDDIRYLILSELYRMTPNTYFSHKVTISLPHVRCLFVTIHNEDMVECDEDIIHDGADGGLHLPEGLSSIYGD</sequence>